<evidence type="ECO:0008006" key="4">
    <source>
        <dbReference type="Google" id="ProtNLM"/>
    </source>
</evidence>
<organism evidence="2 3">
    <name type="scientific">Kineosporia mesophila</name>
    <dbReference type="NCBI Taxonomy" id="566012"/>
    <lineage>
        <taxon>Bacteria</taxon>
        <taxon>Bacillati</taxon>
        <taxon>Actinomycetota</taxon>
        <taxon>Actinomycetes</taxon>
        <taxon>Kineosporiales</taxon>
        <taxon>Kineosporiaceae</taxon>
        <taxon>Kineosporia</taxon>
    </lineage>
</organism>
<accession>A0ABP6ZHE1</accession>
<proteinExistence type="predicted"/>
<keyword evidence="3" id="KW-1185">Reference proteome</keyword>
<keyword evidence="1" id="KW-0472">Membrane</keyword>
<evidence type="ECO:0000313" key="3">
    <source>
        <dbReference type="Proteomes" id="UP001501074"/>
    </source>
</evidence>
<sequence length="274" mass="28016">MITGERSCPRPPIGSNLYLIEPNGMGTSGYGPDMVTEQSEAAVEDGREEAGKARDRAAVSLAFVSGATDATGLLALGGTFTSVMTGNLVLFGSGLAQGEPDIWAHAAYAIAAFVVGAAIGTRVAGTSVSTDPVWPAAVNRALLVEFVVFAIYAAFYWGSGNHPEGTLMAVLLALNAFALGMQSSAIQRYGVSGLSTTYMTGTLTTLVIRLASGKPLRDVAHSGTLLISLVVGAAAAAASLRWAAGLVPALQLIGVALALGLGAWSNRRHGQAPR</sequence>
<feature type="transmembrane region" description="Helical" evidence="1">
    <location>
        <begin position="70"/>
        <end position="90"/>
    </location>
</feature>
<feature type="transmembrane region" description="Helical" evidence="1">
    <location>
        <begin position="246"/>
        <end position="264"/>
    </location>
</feature>
<feature type="transmembrane region" description="Helical" evidence="1">
    <location>
        <begin position="102"/>
        <end position="125"/>
    </location>
</feature>
<dbReference type="InterPro" id="IPR010699">
    <property type="entry name" value="DUF1275"/>
</dbReference>
<dbReference type="Proteomes" id="UP001501074">
    <property type="component" value="Unassembled WGS sequence"/>
</dbReference>
<feature type="transmembrane region" description="Helical" evidence="1">
    <location>
        <begin position="137"/>
        <end position="158"/>
    </location>
</feature>
<evidence type="ECO:0000313" key="2">
    <source>
        <dbReference type="EMBL" id="GAA3609868.1"/>
    </source>
</evidence>
<dbReference type="Pfam" id="PF06912">
    <property type="entry name" value="DUF1275"/>
    <property type="match status" value="1"/>
</dbReference>
<gene>
    <name evidence="2" type="ORF">GCM10022223_27420</name>
</gene>
<protein>
    <recommendedName>
        <fullName evidence="4">DUF1275 domain-containing protein</fullName>
    </recommendedName>
</protein>
<keyword evidence="1" id="KW-0812">Transmembrane</keyword>
<dbReference type="EMBL" id="BAAAZO010000003">
    <property type="protein sequence ID" value="GAA3609868.1"/>
    <property type="molecule type" value="Genomic_DNA"/>
</dbReference>
<feature type="transmembrane region" description="Helical" evidence="1">
    <location>
        <begin position="223"/>
        <end position="240"/>
    </location>
</feature>
<dbReference type="PANTHER" id="PTHR37314:SF4">
    <property type="entry name" value="UPF0700 TRANSMEMBRANE PROTEIN YOAK"/>
    <property type="match status" value="1"/>
</dbReference>
<keyword evidence="1" id="KW-1133">Transmembrane helix</keyword>
<name>A0ABP6ZHE1_9ACTN</name>
<reference evidence="3" key="1">
    <citation type="journal article" date="2019" name="Int. J. Syst. Evol. Microbiol.">
        <title>The Global Catalogue of Microorganisms (GCM) 10K type strain sequencing project: providing services to taxonomists for standard genome sequencing and annotation.</title>
        <authorList>
            <consortium name="The Broad Institute Genomics Platform"/>
            <consortium name="The Broad Institute Genome Sequencing Center for Infectious Disease"/>
            <person name="Wu L."/>
            <person name="Ma J."/>
        </authorList>
    </citation>
    <scope>NUCLEOTIDE SEQUENCE [LARGE SCALE GENOMIC DNA]</scope>
    <source>
        <strain evidence="3">JCM 16902</strain>
    </source>
</reference>
<comment type="caution">
    <text evidence="2">The sequence shown here is derived from an EMBL/GenBank/DDBJ whole genome shotgun (WGS) entry which is preliminary data.</text>
</comment>
<feature type="transmembrane region" description="Helical" evidence="1">
    <location>
        <begin position="189"/>
        <end position="211"/>
    </location>
</feature>
<evidence type="ECO:0000256" key="1">
    <source>
        <dbReference type="SAM" id="Phobius"/>
    </source>
</evidence>
<dbReference type="PANTHER" id="PTHR37314">
    <property type="entry name" value="SLR0142 PROTEIN"/>
    <property type="match status" value="1"/>
</dbReference>